<feature type="transmembrane region" description="Helical" evidence="7">
    <location>
        <begin position="349"/>
        <end position="370"/>
    </location>
</feature>
<name>A0A239HN54_9BURK</name>
<dbReference type="AlphaFoldDB" id="A0A239HN54"/>
<evidence type="ECO:0000256" key="2">
    <source>
        <dbReference type="ARBA" id="ARBA00007430"/>
    </source>
</evidence>
<keyword evidence="6 7" id="KW-0472">Membrane</keyword>
<evidence type="ECO:0000256" key="6">
    <source>
        <dbReference type="ARBA" id="ARBA00023136"/>
    </source>
</evidence>
<feature type="transmembrane region" description="Helical" evidence="7">
    <location>
        <begin position="376"/>
        <end position="395"/>
    </location>
</feature>
<sequence length="482" mass="52637">MASIRKSLSIHLLSNTGSIAIQFLVSLLLARLLTPSEIGIFSITVVFVNIAHIFREFGVSTYLQREPELSPEKVQAATTVVLCSSWTIALMLYLCSSVIGNWFKEPQITNVLKILAAGFVFIPFGSVTEALLTRELAADKQAIVNAVGIFAFSSSALIFASIGFGAESLAWANFLNILATGLAYAPFRPKRFPVSIKLRFDRSVLRFGAGSLIYHCVCSVNDALSDLMLGRLANSTDVGLMSRANSTVSIFSYVAGSTANYGALSYLSQANHRGESIIPVLRKATAMLTGLGWPALAVTAIFGKDLVNTLYGTSWLSCIPAITPLSIAAAISMVFHYSSIGITAVGHPYLQVLPITALVILRIAFGYWLFDQTLGSFAWSICYATIFSLPLFFLLQRRVLHYRFRDLYLSSYKSFVVAGPCLAITYSLDQIIPESVPSLARLTIVIPTVTVIWCISVFLIKHPLAVEIQNAIRRINAFKLQS</sequence>
<dbReference type="RefSeq" id="WP_089399628.1">
    <property type="nucleotide sequence ID" value="NZ_FZOT01000007.1"/>
</dbReference>
<organism evidence="8 9">
    <name type="scientific">Noviherbaspirillum humi</name>
    <dbReference type="NCBI Taxonomy" id="1688639"/>
    <lineage>
        <taxon>Bacteria</taxon>
        <taxon>Pseudomonadati</taxon>
        <taxon>Pseudomonadota</taxon>
        <taxon>Betaproteobacteria</taxon>
        <taxon>Burkholderiales</taxon>
        <taxon>Oxalobacteraceae</taxon>
        <taxon>Noviherbaspirillum</taxon>
    </lineage>
</organism>
<gene>
    <name evidence="8" type="ORF">SAMN06265795_10730</name>
</gene>
<dbReference type="InterPro" id="IPR050833">
    <property type="entry name" value="Poly_Biosynth_Transport"/>
</dbReference>
<evidence type="ECO:0000256" key="4">
    <source>
        <dbReference type="ARBA" id="ARBA00022692"/>
    </source>
</evidence>
<dbReference type="Proteomes" id="UP000198284">
    <property type="component" value="Unassembled WGS sequence"/>
</dbReference>
<feature type="transmembrane region" description="Helical" evidence="7">
    <location>
        <begin position="12"/>
        <end position="32"/>
    </location>
</feature>
<comment type="similarity">
    <text evidence="2">Belongs to the polysaccharide synthase family.</text>
</comment>
<protein>
    <submittedName>
        <fullName evidence="8">Membrane protein involved in the export of O-antigen and teichoic acid</fullName>
    </submittedName>
</protein>
<reference evidence="8 9" key="1">
    <citation type="submission" date="2017-06" db="EMBL/GenBank/DDBJ databases">
        <authorList>
            <person name="Kim H.J."/>
            <person name="Triplett B.A."/>
        </authorList>
    </citation>
    <scope>NUCLEOTIDE SEQUENCE [LARGE SCALE GENOMIC DNA]</scope>
    <source>
        <strain evidence="8 9">U15</strain>
    </source>
</reference>
<evidence type="ECO:0000313" key="9">
    <source>
        <dbReference type="Proteomes" id="UP000198284"/>
    </source>
</evidence>
<accession>A0A239HN54</accession>
<feature type="transmembrane region" description="Helical" evidence="7">
    <location>
        <begin position="111"/>
        <end position="132"/>
    </location>
</feature>
<evidence type="ECO:0000256" key="7">
    <source>
        <dbReference type="SAM" id="Phobius"/>
    </source>
</evidence>
<keyword evidence="4 7" id="KW-0812">Transmembrane</keyword>
<proteinExistence type="inferred from homology"/>
<dbReference type="OrthoDB" id="8538786at2"/>
<keyword evidence="3" id="KW-1003">Cell membrane</keyword>
<feature type="transmembrane region" description="Helical" evidence="7">
    <location>
        <begin position="170"/>
        <end position="187"/>
    </location>
</feature>
<keyword evidence="5 7" id="KW-1133">Transmembrane helix</keyword>
<feature type="transmembrane region" description="Helical" evidence="7">
    <location>
        <begin position="280"/>
        <end position="302"/>
    </location>
</feature>
<dbReference type="PANTHER" id="PTHR30250">
    <property type="entry name" value="PST FAMILY PREDICTED COLANIC ACID TRANSPORTER"/>
    <property type="match status" value="1"/>
</dbReference>
<feature type="transmembrane region" description="Helical" evidence="7">
    <location>
        <begin position="144"/>
        <end position="164"/>
    </location>
</feature>
<evidence type="ECO:0000256" key="5">
    <source>
        <dbReference type="ARBA" id="ARBA00022989"/>
    </source>
</evidence>
<comment type="subcellular location">
    <subcellularLocation>
        <location evidence="1">Cell membrane</location>
        <topology evidence="1">Multi-pass membrane protein</topology>
    </subcellularLocation>
</comment>
<dbReference type="GO" id="GO:0005886">
    <property type="term" value="C:plasma membrane"/>
    <property type="evidence" value="ECO:0007669"/>
    <property type="project" value="UniProtKB-SubCell"/>
</dbReference>
<feature type="transmembrane region" description="Helical" evidence="7">
    <location>
        <begin position="314"/>
        <end position="337"/>
    </location>
</feature>
<feature type="transmembrane region" description="Helical" evidence="7">
    <location>
        <begin position="407"/>
        <end position="428"/>
    </location>
</feature>
<keyword evidence="9" id="KW-1185">Reference proteome</keyword>
<evidence type="ECO:0000256" key="3">
    <source>
        <dbReference type="ARBA" id="ARBA00022475"/>
    </source>
</evidence>
<feature type="transmembrane region" description="Helical" evidence="7">
    <location>
        <begin position="440"/>
        <end position="460"/>
    </location>
</feature>
<dbReference type="EMBL" id="FZOT01000007">
    <property type="protein sequence ID" value="SNS81684.1"/>
    <property type="molecule type" value="Genomic_DNA"/>
</dbReference>
<dbReference type="PANTHER" id="PTHR30250:SF10">
    <property type="entry name" value="LIPOPOLYSACCHARIDE BIOSYNTHESIS PROTEIN WZXC"/>
    <property type="match status" value="1"/>
</dbReference>
<evidence type="ECO:0000313" key="8">
    <source>
        <dbReference type="EMBL" id="SNS81684.1"/>
    </source>
</evidence>
<feature type="transmembrane region" description="Helical" evidence="7">
    <location>
        <begin position="76"/>
        <end position="99"/>
    </location>
</feature>
<evidence type="ECO:0000256" key="1">
    <source>
        <dbReference type="ARBA" id="ARBA00004651"/>
    </source>
</evidence>
<feature type="transmembrane region" description="Helical" evidence="7">
    <location>
        <begin position="38"/>
        <end position="55"/>
    </location>
</feature>
<dbReference type="Pfam" id="PF13440">
    <property type="entry name" value="Polysacc_synt_3"/>
    <property type="match status" value="1"/>
</dbReference>